<dbReference type="RefSeq" id="WP_345602351.1">
    <property type="nucleotide sequence ID" value="NZ_BAABKQ010000001.1"/>
</dbReference>
<sequence>MDGGQAAGAPPHDGDAQRAGRVAALHTWCARSVVPGPVPDLSDLAALYIVAGRSGDALREVLTVRASAGIGVPAIGDYTGLRDDAERLRALDAGAVAAPGGARAMLRNHRVDLLRRRLGATRSRVAASLVVHGGGLRGVRRERREGIHLTLDQREQVFGLLCWTPAPVSQGRGRIVGFGQTAVTDLVDMAAAKWDAAAGRRAAANRVEGRARGGAAAAAPAALQRIERWAGAGEQAQHVQPGAPFHDSYDTLVYLCGRYFDRIRRSEAWNSEAFAVHRGRVDLARELVELARDSAELQSLAGELAAARSAASGGRALGEIDARSRALRPVWDRLVERLVSFDRIAEAMERLDAGLRAENAAQRAESLDDRIDGLVGRTGGRMLLTEDLHRLGEEADSGDWNAIGYRGQVEREIEELTAARGR</sequence>
<accession>A0ABP9CUQ1</accession>
<keyword evidence="2" id="KW-1185">Reference proteome</keyword>
<dbReference type="Proteomes" id="UP001500839">
    <property type="component" value="Unassembled WGS sequence"/>
</dbReference>
<evidence type="ECO:0008006" key="3">
    <source>
        <dbReference type="Google" id="ProtNLM"/>
    </source>
</evidence>
<comment type="caution">
    <text evidence="1">The sequence shown here is derived from an EMBL/GenBank/DDBJ whole genome shotgun (WGS) entry which is preliminary data.</text>
</comment>
<organism evidence="1 2">
    <name type="scientific">Tomitella cavernea</name>
    <dbReference type="NCBI Taxonomy" id="1387982"/>
    <lineage>
        <taxon>Bacteria</taxon>
        <taxon>Bacillati</taxon>
        <taxon>Actinomycetota</taxon>
        <taxon>Actinomycetes</taxon>
        <taxon>Mycobacteriales</taxon>
        <taxon>Tomitella</taxon>
    </lineage>
</organism>
<protein>
    <recommendedName>
        <fullName evidence="3">DNA-binding protein</fullName>
    </recommendedName>
</protein>
<gene>
    <name evidence="1" type="ORF">GCM10023353_24740</name>
</gene>
<dbReference type="EMBL" id="BAABKQ010000001">
    <property type="protein sequence ID" value="GAA4817204.1"/>
    <property type="molecule type" value="Genomic_DNA"/>
</dbReference>
<evidence type="ECO:0000313" key="1">
    <source>
        <dbReference type="EMBL" id="GAA4817204.1"/>
    </source>
</evidence>
<evidence type="ECO:0000313" key="2">
    <source>
        <dbReference type="Proteomes" id="UP001500839"/>
    </source>
</evidence>
<reference evidence="2" key="1">
    <citation type="journal article" date="2019" name="Int. J. Syst. Evol. Microbiol.">
        <title>The Global Catalogue of Microorganisms (GCM) 10K type strain sequencing project: providing services to taxonomists for standard genome sequencing and annotation.</title>
        <authorList>
            <consortium name="The Broad Institute Genomics Platform"/>
            <consortium name="The Broad Institute Genome Sequencing Center for Infectious Disease"/>
            <person name="Wu L."/>
            <person name="Ma J."/>
        </authorList>
    </citation>
    <scope>NUCLEOTIDE SEQUENCE [LARGE SCALE GENOMIC DNA]</scope>
    <source>
        <strain evidence="2">JCM 18542</strain>
    </source>
</reference>
<proteinExistence type="predicted"/>
<name>A0ABP9CUQ1_9ACTN</name>